<evidence type="ECO:0000256" key="1">
    <source>
        <dbReference type="SAM" id="MobiDB-lite"/>
    </source>
</evidence>
<proteinExistence type="predicted"/>
<gene>
    <name evidence="2" type="ORF">BD289DRAFT_376535</name>
</gene>
<feature type="region of interest" description="Disordered" evidence="1">
    <location>
        <begin position="31"/>
        <end position="50"/>
    </location>
</feature>
<dbReference type="STRING" id="2025994.A0A2T2ZWL8"/>
<dbReference type="EMBL" id="KZ678602">
    <property type="protein sequence ID" value="PSR78520.1"/>
    <property type="molecule type" value="Genomic_DNA"/>
</dbReference>
<dbReference type="OrthoDB" id="66964at2759"/>
<evidence type="ECO:0000313" key="2">
    <source>
        <dbReference type="EMBL" id="PSR78520.1"/>
    </source>
</evidence>
<accession>A0A2T2ZWL8</accession>
<feature type="compositionally biased region" description="Basic and acidic residues" evidence="1">
    <location>
        <begin position="33"/>
        <end position="48"/>
    </location>
</feature>
<feature type="region of interest" description="Disordered" evidence="1">
    <location>
        <begin position="70"/>
        <end position="96"/>
    </location>
</feature>
<dbReference type="InParanoid" id="A0A2T2ZWL8"/>
<evidence type="ECO:0000313" key="3">
    <source>
        <dbReference type="Proteomes" id="UP000241462"/>
    </source>
</evidence>
<dbReference type="AlphaFoldDB" id="A0A2T2ZWL8"/>
<sequence>MLPPVEDAVLQSNPEFAALYHTLTTAILNADGTTKDDHSREARERDSVHQQLDGYRLAAAKQHLLTQAISSAAPPEQRPAHSQPRRGKPSSSSSFTTDLPEPLLDLLLLLPPLLTSADQPQHQQLSSEDLNLLLSSPPFTSLPDLIFELASLVSTNLQSSAVELARIANPTVNASFVHRYIASVPTQITSTLASTQTLPARLASARLATATSLVTLLDKHTAVLTSLLGALEAKHGVVARSLELRGADVALQAQRGEIDAAMALWNLRGGVYTPEVRDALGNYAAHVRDGQRRLREAIRSIQAELAEYGVDVDGNGEGGDEVKERRFREIARTHRDVRRQIEEVKRDLSRLK</sequence>
<name>A0A2T2ZWL8_9PEZI</name>
<protein>
    <recommendedName>
        <fullName evidence="4">HAUS augmin-like complex subunit 4-domain-containing protein</fullName>
    </recommendedName>
</protein>
<dbReference type="Proteomes" id="UP000241462">
    <property type="component" value="Unassembled WGS sequence"/>
</dbReference>
<keyword evidence="3" id="KW-1185">Reference proteome</keyword>
<reference evidence="2 3" key="1">
    <citation type="journal article" date="2018" name="Mycol. Prog.">
        <title>Coniella lustricola, a new species from submerged detritus.</title>
        <authorList>
            <person name="Raudabaugh D.B."/>
            <person name="Iturriaga T."/>
            <person name="Carver A."/>
            <person name="Mondo S."/>
            <person name="Pangilinan J."/>
            <person name="Lipzen A."/>
            <person name="He G."/>
            <person name="Amirebrahimi M."/>
            <person name="Grigoriev I.V."/>
            <person name="Miller A.N."/>
        </authorList>
    </citation>
    <scope>NUCLEOTIDE SEQUENCE [LARGE SCALE GENOMIC DNA]</scope>
    <source>
        <strain evidence="2 3">B22-T-1</strain>
    </source>
</reference>
<organism evidence="2 3">
    <name type="scientific">Coniella lustricola</name>
    <dbReference type="NCBI Taxonomy" id="2025994"/>
    <lineage>
        <taxon>Eukaryota</taxon>
        <taxon>Fungi</taxon>
        <taxon>Dikarya</taxon>
        <taxon>Ascomycota</taxon>
        <taxon>Pezizomycotina</taxon>
        <taxon>Sordariomycetes</taxon>
        <taxon>Sordariomycetidae</taxon>
        <taxon>Diaporthales</taxon>
        <taxon>Schizoparmaceae</taxon>
        <taxon>Coniella</taxon>
    </lineage>
</organism>
<evidence type="ECO:0008006" key="4">
    <source>
        <dbReference type="Google" id="ProtNLM"/>
    </source>
</evidence>